<protein>
    <submittedName>
        <fullName evidence="2">Uncharacterized protein</fullName>
    </submittedName>
</protein>
<feature type="region of interest" description="Disordered" evidence="1">
    <location>
        <begin position="104"/>
        <end position="161"/>
    </location>
</feature>
<sequence length="161" mass="17407">MNLPFSEEIDSKYVETEFKTSRLEYGSPRDKLRFIPKLLGLPAGPVSGLLGEQGSRRERPPDCSLGSLHRRVLPGEREIRNGQQINPLHGFEFGQVPASLRRPAGVPCGYLPVSPQNPGGASPHPGPEVPDPELGPRAGLGAESRSQDSGMQPRPDVCPLL</sequence>
<dbReference type="EMBL" id="JAPCXC010000065">
    <property type="protein sequence ID" value="KAJ1607003.1"/>
    <property type="molecule type" value="Genomic_DNA"/>
</dbReference>
<proteinExistence type="predicted"/>
<organism evidence="2">
    <name type="scientific">Cryptosporidium canis</name>
    <dbReference type="NCBI Taxonomy" id="195482"/>
    <lineage>
        <taxon>Eukaryota</taxon>
        <taxon>Sar</taxon>
        <taxon>Alveolata</taxon>
        <taxon>Apicomplexa</taxon>
        <taxon>Conoidasida</taxon>
        <taxon>Coccidia</taxon>
        <taxon>Eucoccidiorida</taxon>
        <taxon>Eimeriorina</taxon>
        <taxon>Cryptosporidiidae</taxon>
        <taxon>Cryptosporidium</taxon>
    </lineage>
</organism>
<dbReference type="AlphaFoldDB" id="A0A9D5DH98"/>
<dbReference type="Proteomes" id="UP001067231">
    <property type="component" value="Unassembled WGS sequence"/>
</dbReference>
<feature type="region of interest" description="Disordered" evidence="1">
    <location>
        <begin position="47"/>
        <end position="68"/>
    </location>
</feature>
<reference evidence="2" key="1">
    <citation type="submission" date="2022-10" db="EMBL/GenBank/DDBJ databases">
        <title>Adaptive evolution leads to modifications in subtelomeric GC content in a zoonotic Cryptosporidium species.</title>
        <authorList>
            <person name="Li J."/>
            <person name="Feng Y."/>
            <person name="Xiao L."/>
        </authorList>
    </citation>
    <scope>NUCLEOTIDE SEQUENCE</scope>
    <source>
        <strain evidence="2">33844</strain>
    </source>
</reference>
<evidence type="ECO:0000256" key="1">
    <source>
        <dbReference type="SAM" id="MobiDB-lite"/>
    </source>
</evidence>
<comment type="caution">
    <text evidence="2">The sequence shown here is derived from an EMBL/GenBank/DDBJ whole genome shotgun (WGS) entry which is preliminary data.</text>
</comment>
<evidence type="ECO:0000313" key="2">
    <source>
        <dbReference type="EMBL" id="KAJ1607003.1"/>
    </source>
</evidence>
<name>A0A9D5DH98_9CRYT</name>
<gene>
    <name evidence="2" type="ORF">OJ253_2524</name>
</gene>
<accession>A0A9D5DH98</accession>